<protein>
    <submittedName>
        <fullName evidence="3">Predicted Zn-dependent peptidase</fullName>
    </submittedName>
</protein>
<dbReference type="Proteomes" id="UP000199308">
    <property type="component" value="Unassembled WGS sequence"/>
</dbReference>
<dbReference type="SUPFAM" id="SSF63411">
    <property type="entry name" value="LuxS/MPP-like metallohydrolase"/>
    <property type="match status" value="2"/>
</dbReference>
<evidence type="ECO:0000313" key="3">
    <source>
        <dbReference type="EMBL" id="SES97797.1"/>
    </source>
</evidence>
<dbReference type="STRING" id="349064.SAMN05660429_00815"/>
<dbReference type="InterPro" id="IPR007863">
    <property type="entry name" value="Peptidase_M16_C"/>
</dbReference>
<dbReference type="AlphaFoldDB" id="A0A1I0AVJ4"/>
<dbReference type="PANTHER" id="PTHR11851">
    <property type="entry name" value="METALLOPROTEASE"/>
    <property type="match status" value="1"/>
</dbReference>
<keyword evidence="1" id="KW-0732">Signal</keyword>
<name>A0A1I0AVJ4_THASX</name>
<proteinExistence type="predicted"/>
<dbReference type="PANTHER" id="PTHR11851:SF225">
    <property type="entry name" value="NON-PEPTIDASE HOMOLOG YMXG"/>
    <property type="match status" value="1"/>
</dbReference>
<dbReference type="EMBL" id="FOHK01000003">
    <property type="protein sequence ID" value="SES97797.1"/>
    <property type="molecule type" value="Genomic_DNA"/>
</dbReference>
<evidence type="ECO:0000256" key="1">
    <source>
        <dbReference type="SAM" id="SignalP"/>
    </source>
</evidence>
<dbReference type="InterPro" id="IPR011249">
    <property type="entry name" value="Metalloenz_LuxS/M16"/>
</dbReference>
<dbReference type="GO" id="GO:0046872">
    <property type="term" value="F:metal ion binding"/>
    <property type="evidence" value="ECO:0007669"/>
    <property type="project" value="InterPro"/>
</dbReference>
<feature type="chain" id="PRO_5011480710" evidence="1">
    <location>
        <begin position="21"/>
        <end position="453"/>
    </location>
</feature>
<sequence length="453" mass="50307">MKTSLLVLTFLIQICISCFANTKEQAPLGLKPQDFRLPPIRSLTLANGLKVSFIQWGRTPLAKVALVSNTGQAFWQQNPAVPLVAYYLMANHSLSKIDKQKLANYGGQLSFQVGIEQSAITIEVVTEYSAETVRLLAKSMLSSQFSQAHLTEAKDALAKQLLSKNAINAERLQKIAFQNVFLNHPLQLAMLTKESIRNVNLAQVQNFISQAIEPNSSHLYVAGVLEQDEIAGSIQSAFGRWKFGQSTKLPELNLAKKPNISIYKDDTMNNVIVSVALAAPPLSSEGAITLSILKQWVDQHLRQQLSDVALVDDFHSQLYFTTMQTVWVMSVKTHPEQGAGALSRIVKGLAFIRETTPSPSTLTRAHANASSAFLFKLQDREDVIRAISLMHLHQLPVKFLAQYVYRMSQVKGKSVKALSQLILADQKLHVIVIGNTQVVIPALKQLPELKQYW</sequence>
<feature type="domain" description="Peptidase M16 C-terminal" evidence="2">
    <location>
        <begin position="198"/>
        <end position="365"/>
    </location>
</feature>
<reference evidence="3 4" key="1">
    <citation type="submission" date="2016-10" db="EMBL/GenBank/DDBJ databases">
        <authorList>
            <person name="de Groot N.N."/>
        </authorList>
    </citation>
    <scope>NUCLEOTIDE SEQUENCE [LARGE SCALE GENOMIC DNA]</scope>
    <source>
        <strain evidence="3 4">DSM 19706</strain>
    </source>
</reference>
<accession>A0A1I0AVJ4</accession>
<evidence type="ECO:0000313" key="4">
    <source>
        <dbReference type="Proteomes" id="UP000199308"/>
    </source>
</evidence>
<dbReference type="Pfam" id="PF05193">
    <property type="entry name" value="Peptidase_M16_C"/>
    <property type="match status" value="1"/>
</dbReference>
<dbReference type="Gene3D" id="3.30.830.10">
    <property type="entry name" value="Metalloenzyme, LuxS/M16 peptidase-like"/>
    <property type="match status" value="2"/>
</dbReference>
<dbReference type="InterPro" id="IPR050361">
    <property type="entry name" value="MPP/UQCRC_Complex"/>
</dbReference>
<keyword evidence="4" id="KW-1185">Reference proteome</keyword>
<evidence type="ECO:0000259" key="2">
    <source>
        <dbReference type="Pfam" id="PF05193"/>
    </source>
</evidence>
<dbReference type="RefSeq" id="WP_177168840.1">
    <property type="nucleotide sequence ID" value="NZ_AP027363.1"/>
</dbReference>
<organism evidence="3 4">
    <name type="scientific">Thalassotalea agarivorans</name>
    <name type="common">Thalassomonas agarivorans</name>
    <dbReference type="NCBI Taxonomy" id="349064"/>
    <lineage>
        <taxon>Bacteria</taxon>
        <taxon>Pseudomonadati</taxon>
        <taxon>Pseudomonadota</taxon>
        <taxon>Gammaproteobacteria</taxon>
        <taxon>Alteromonadales</taxon>
        <taxon>Colwelliaceae</taxon>
        <taxon>Thalassotalea</taxon>
    </lineage>
</organism>
<feature type="signal peptide" evidence="1">
    <location>
        <begin position="1"/>
        <end position="20"/>
    </location>
</feature>
<gene>
    <name evidence="3" type="ORF">SAMN05660429_00815</name>
</gene>